<dbReference type="RefSeq" id="WP_107753914.1">
    <property type="nucleotide sequence ID" value="NZ_QBKF01000011.1"/>
</dbReference>
<dbReference type="PANTHER" id="PTHR12304">
    <property type="entry name" value="INOSINE-URIDINE PREFERRING NUCLEOSIDE HYDROLASE"/>
    <property type="match status" value="1"/>
</dbReference>
<dbReference type="InterPro" id="IPR023186">
    <property type="entry name" value="IUNH"/>
</dbReference>
<accession>A0A2T7US50</accession>
<evidence type="ECO:0000313" key="4">
    <source>
        <dbReference type="EMBL" id="PVE47484.1"/>
    </source>
</evidence>
<dbReference type="InterPro" id="IPR001910">
    <property type="entry name" value="Inosine/uridine_hydrolase_dom"/>
</dbReference>
<dbReference type="Gene3D" id="3.90.245.10">
    <property type="entry name" value="Ribonucleoside hydrolase-like"/>
    <property type="match status" value="1"/>
</dbReference>
<dbReference type="SUPFAM" id="SSF53590">
    <property type="entry name" value="Nucleoside hydrolase"/>
    <property type="match status" value="1"/>
</dbReference>
<evidence type="ECO:0000259" key="3">
    <source>
        <dbReference type="Pfam" id="PF01156"/>
    </source>
</evidence>
<feature type="domain" description="Inosine/uridine-preferring nucleoside hydrolase" evidence="3">
    <location>
        <begin position="3"/>
        <end position="285"/>
    </location>
</feature>
<keyword evidence="5" id="KW-1185">Reference proteome</keyword>
<comment type="caution">
    <text evidence="4">The sequence shown here is derived from an EMBL/GenBank/DDBJ whole genome shotgun (WGS) entry which is preliminary data.</text>
</comment>
<dbReference type="EMBL" id="QDDR01000005">
    <property type="protein sequence ID" value="PVE47484.1"/>
    <property type="molecule type" value="Genomic_DNA"/>
</dbReference>
<sequence>MKVIIDTDPGLDDAVAILYALNEPRFDVQAITSVAGNIGITRTTDNALRLVAVSGRQIPVVQGATGPLSGTGRNEETIHGADGLGGVTLPLSPNGSLSDATGFVAKRLMAEPPGTLTILALAPMTNLAILARDHPQAFARVGHIIAMGGAIHEKGNAGPFAEYNIGADGLAASIVLGSGVPITMIPLDVTRRFRATLAELEPLRASGTPAGTTAASLIEAYFLGSARESRPLHDPCVMLMALAPELFGCDEMRLGVDLVEHPGRLVPDASRPPVQVAMRIDAVAVKRMLWDGLMRADQP</sequence>
<dbReference type="GO" id="GO:0045437">
    <property type="term" value="F:uridine nucleosidase activity"/>
    <property type="evidence" value="ECO:0007669"/>
    <property type="project" value="UniProtKB-ARBA"/>
</dbReference>
<reference evidence="4 5" key="1">
    <citation type="journal article" date="2011" name="Syst. Appl. Microbiol.">
        <title>Defluviimonas denitrificans gen. nov., sp. nov., and Pararhodobacter aggregans gen. nov., sp. nov., non-phototrophic Rhodobacteraceae from the biofilter of a marine aquaculture.</title>
        <authorList>
            <person name="Foesel B.U."/>
            <person name="Drake H.L."/>
            <person name="Schramm A."/>
        </authorList>
    </citation>
    <scope>NUCLEOTIDE SEQUENCE [LARGE SCALE GENOMIC DNA]</scope>
    <source>
        <strain evidence="4 5">D1-19</strain>
    </source>
</reference>
<evidence type="ECO:0000313" key="5">
    <source>
        <dbReference type="Proteomes" id="UP000244810"/>
    </source>
</evidence>
<proteinExistence type="predicted"/>
<dbReference type="Pfam" id="PF01156">
    <property type="entry name" value="IU_nuc_hydro"/>
    <property type="match status" value="1"/>
</dbReference>
<dbReference type="GO" id="GO:0005829">
    <property type="term" value="C:cytosol"/>
    <property type="evidence" value="ECO:0007669"/>
    <property type="project" value="TreeGrafter"/>
</dbReference>
<protein>
    <submittedName>
        <fullName evidence="4">Nucleoside hydrolase</fullName>
    </submittedName>
</protein>
<dbReference type="OrthoDB" id="9797882at2"/>
<gene>
    <name evidence="4" type="ORF">DDE23_11635</name>
</gene>
<dbReference type="PROSITE" id="PS01247">
    <property type="entry name" value="IUNH"/>
    <property type="match status" value="1"/>
</dbReference>
<dbReference type="AlphaFoldDB" id="A0A2T7US50"/>
<dbReference type="GO" id="GO:0008477">
    <property type="term" value="F:purine nucleosidase activity"/>
    <property type="evidence" value="ECO:0007669"/>
    <property type="project" value="TreeGrafter"/>
</dbReference>
<evidence type="ECO:0000256" key="1">
    <source>
        <dbReference type="ARBA" id="ARBA00022801"/>
    </source>
</evidence>
<evidence type="ECO:0000256" key="2">
    <source>
        <dbReference type="ARBA" id="ARBA00023295"/>
    </source>
</evidence>
<dbReference type="InterPro" id="IPR036452">
    <property type="entry name" value="Ribo_hydro-like"/>
</dbReference>
<dbReference type="GO" id="GO:0006152">
    <property type="term" value="P:purine nucleoside catabolic process"/>
    <property type="evidence" value="ECO:0007669"/>
    <property type="project" value="TreeGrafter"/>
</dbReference>
<dbReference type="InterPro" id="IPR015910">
    <property type="entry name" value="I/U_nuclsd_hydro_CS"/>
</dbReference>
<organism evidence="4 5">
    <name type="scientific">Pararhodobacter aggregans</name>
    <dbReference type="NCBI Taxonomy" id="404875"/>
    <lineage>
        <taxon>Bacteria</taxon>
        <taxon>Pseudomonadati</taxon>
        <taxon>Pseudomonadota</taxon>
        <taxon>Alphaproteobacteria</taxon>
        <taxon>Rhodobacterales</taxon>
        <taxon>Paracoccaceae</taxon>
        <taxon>Pararhodobacter</taxon>
    </lineage>
</organism>
<keyword evidence="1 4" id="KW-0378">Hydrolase</keyword>
<keyword evidence="2" id="KW-0326">Glycosidase</keyword>
<name>A0A2T7US50_9RHOB</name>
<dbReference type="PANTHER" id="PTHR12304:SF4">
    <property type="entry name" value="URIDINE NUCLEOSIDASE"/>
    <property type="match status" value="1"/>
</dbReference>
<dbReference type="Proteomes" id="UP000244810">
    <property type="component" value="Unassembled WGS sequence"/>
</dbReference>